<sequence length="451" mass="51909">MRQTDKITFGLKTFLLLTLYFLWLEIAIPFKISVFKIFLLISVVLFFVKFIFDGRYMIRGKTKFSKVNLLLFFILGLYIVIDLIGMIYSPVKTFAFTKYAVVIPMVVLILMFYFTIETKQDMNNILLAMGLGSITIALYTLLAYFVFTGIKVSYYTQLSLIKDYNISSTLILMGAVITLIMIIQSKFQGKTKFILFTLVSIICSPVIYLSGSRRSLILIFAEGAVIVLYYLFASFRDRKKFTKTIALTIIMLIFTSLSVIGTQTLLKTQSQEIKKDKILNPVHENDLSVKYESLQNGRALVRREYIWGLAFKDIKNSNFKQKLIGKGSSYDCYMYTYVYEKEMNSLYSGKVGKLGDMHPHNGFLSDLLNGGIIKIIVSIGVWIAVLIQLIVLLSKDIDKLMLVLLAWGTIFSNMMMSGRYGYIYYKEFWMTLLITFIFIELKNYNNKISDI</sequence>
<dbReference type="Proteomes" id="UP000030014">
    <property type="component" value="Unassembled WGS sequence"/>
</dbReference>
<evidence type="ECO:0000313" key="8">
    <source>
        <dbReference type="Proteomes" id="UP000030014"/>
    </source>
</evidence>
<organism evidence="7 8">
    <name type="scientific">Clostridium botulinum C/D str. DC5</name>
    <dbReference type="NCBI Taxonomy" id="1443128"/>
    <lineage>
        <taxon>Bacteria</taxon>
        <taxon>Bacillati</taxon>
        <taxon>Bacillota</taxon>
        <taxon>Clostridia</taxon>
        <taxon>Eubacteriales</taxon>
        <taxon>Clostridiaceae</taxon>
        <taxon>Clostridium</taxon>
    </lineage>
</organism>
<feature type="transmembrane region" description="Helical" evidence="5">
    <location>
        <begin position="245"/>
        <end position="266"/>
    </location>
</feature>
<dbReference type="PANTHER" id="PTHR37422:SF13">
    <property type="entry name" value="LIPOPOLYSACCHARIDE BIOSYNTHESIS PROTEIN PA4999-RELATED"/>
    <property type="match status" value="1"/>
</dbReference>
<comment type="subcellular location">
    <subcellularLocation>
        <location evidence="1">Membrane</location>
        <topology evidence="1">Multi-pass membrane protein</topology>
    </subcellularLocation>
</comment>
<dbReference type="AlphaFoldDB" id="A0A0A0IGA3"/>
<feature type="transmembrane region" description="Helical" evidence="5">
    <location>
        <begin position="422"/>
        <end position="441"/>
    </location>
</feature>
<evidence type="ECO:0000259" key="6">
    <source>
        <dbReference type="Pfam" id="PF04932"/>
    </source>
</evidence>
<dbReference type="EMBL" id="JDRY01000037">
    <property type="protein sequence ID" value="KGM99246.1"/>
    <property type="molecule type" value="Genomic_DNA"/>
</dbReference>
<dbReference type="Pfam" id="PF04932">
    <property type="entry name" value="Wzy_C"/>
    <property type="match status" value="1"/>
</dbReference>
<feature type="domain" description="O-antigen ligase-related" evidence="6">
    <location>
        <begin position="199"/>
        <end position="373"/>
    </location>
</feature>
<feature type="transmembrane region" description="Helical" evidence="5">
    <location>
        <begin position="166"/>
        <end position="184"/>
    </location>
</feature>
<keyword evidence="3 5" id="KW-1133">Transmembrane helix</keyword>
<feature type="transmembrane region" description="Helical" evidence="5">
    <location>
        <begin position="400"/>
        <end position="416"/>
    </location>
</feature>
<dbReference type="InterPro" id="IPR051533">
    <property type="entry name" value="WaaL-like"/>
</dbReference>
<feature type="transmembrane region" description="Helical" evidence="5">
    <location>
        <begin position="216"/>
        <end position="233"/>
    </location>
</feature>
<feature type="transmembrane region" description="Helical" evidence="5">
    <location>
        <begin position="94"/>
        <end position="114"/>
    </location>
</feature>
<accession>A0A0A0IGA3</accession>
<name>A0A0A0IGA3_CLOBO</name>
<proteinExistence type="predicted"/>
<gene>
    <name evidence="7" type="ORF">Z955_08105</name>
</gene>
<evidence type="ECO:0000256" key="1">
    <source>
        <dbReference type="ARBA" id="ARBA00004141"/>
    </source>
</evidence>
<feature type="transmembrane region" description="Helical" evidence="5">
    <location>
        <begin position="126"/>
        <end position="146"/>
    </location>
</feature>
<evidence type="ECO:0000256" key="3">
    <source>
        <dbReference type="ARBA" id="ARBA00022989"/>
    </source>
</evidence>
<evidence type="ECO:0000256" key="5">
    <source>
        <dbReference type="SAM" id="Phobius"/>
    </source>
</evidence>
<feature type="transmembrane region" description="Helical" evidence="5">
    <location>
        <begin position="7"/>
        <end position="24"/>
    </location>
</feature>
<keyword evidence="2 5" id="KW-0812">Transmembrane</keyword>
<dbReference type="GO" id="GO:0016020">
    <property type="term" value="C:membrane"/>
    <property type="evidence" value="ECO:0007669"/>
    <property type="project" value="UniProtKB-SubCell"/>
</dbReference>
<protein>
    <submittedName>
        <fullName evidence="7">Membrane protein</fullName>
    </submittedName>
</protein>
<dbReference type="PANTHER" id="PTHR37422">
    <property type="entry name" value="TEICHURONIC ACID BIOSYNTHESIS PROTEIN TUAE"/>
    <property type="match status" value="1"/>
</dbReference>
<reference evidence="7 8" key="1">
    <citation type="submission" date="2014-01" db="EMBL/GenBank/DDBJ databases">
        <title>Plasmidome dynamics in the species complex Clostridium novyi sensu lato converts strains of independent lineages into distinctly different pathogens.</title>
        <authorList>
            <person name="Skarin H."/>
            <person name="Segerman B."/>
        </authorList>
    </citation>
    <scope>NUCLEOTIDE SEQUENCE [LARGE SCALE GENOMIC DNA]</scope>
    <source>
        <strain evidence="7 8">DC5</strain>
    </source>
</reference>
<evidence type="ECO:0000313" key="7">
    <source>
        <dbReference type="EMBL" id="KGM99246.1"/>
    </source>
</evidence>
<feature type="transmembrane region" description="Helical" evidence="5">
    <location>
        <begin position="69"/>
        <end position="88"/>
    </location>
</feature>
<dbReference type="RefSeq" id="WP_039256648.1">
    <property type="nucleotide sequence ID" value="NZ_JDRY01000037.1"/>
</dbReference>
<evidence type="ECO:0000256" key="2">
    <source>
        <dbReference type="ARBA" id="ARBA00022692"/>
    </source>
</evidence>
<feature type="transmembrane region" description="Helical" evidence="5">
    <location>
        <begin position="30"/>
        <end position="48"/>
    </location>
</feature>
<dbReference type="InterPro" id="IPR007016">
    <property type="entry name" value="O-antigen_ligase-rel_domated"/>
</dbReference>
<feature type="transmembrane region" description="Helical" evidence="5">
    <location>
        <begin position="193"/>
        <end position="210"/>
    </location>
</feature>
<feature type="transmembrane region" description="Helical" evidence="5">
    <location>
        <begin position="372"/>
        <end position="393"/>
    </location>
</feature>
<keyword evidence="4 5" id="KW-0472">Membrane</keyword>
<comment type="caution">
    <text evidence="7">The sequence shown here is derived from an EMBL/GenBank/DDBJ whole genome shotgun (WGS) entry which is preliminary data.</text>
</comment>
<evidence type="ECO:0000256" key="4">
    <source>
        <dbReference type="ARBA" id="ARBA00023136"/>
    </source>
</evidence>